<dbReference type="InterPro" id="IPR004149">
    <property type="entry name" value="Znf_DNAligase_C4"/>
</dbReference>
<evidence type="ECO:0000256" key="6">
    <source>
        <dbReference type="ARBA" id="ARBA00022723"/>
    </source>
</evidence>
<evidence type="ECO:0000256" key="15">
    <source>
        <dbReference type="HAMAP-Rule" id="MF_01588"/>
    </source>
</evidence>
<dbReference type="OrthoDB" id="9759736at2"/>
<dbReference type="PANTHER" id="PTHR23389">
    <property type="entry name" value="CHROMOSOME TRANSMISSION FIDELITY FACTOR 18"/>
    <property type="match status" value="1"/>
</dbReference>
<evidence type="ECO:0000259" key="18">
    <source>
        <dbReference type="PROSITE" id="PS50172"/>
    </source>
</evidence>
<keyword evidence="6 15" id="KW-0479">Metal-binding</keyword>
<dbReference type="InterPro" id="IPR013840">
    <property type="entry name" value="DNAligase_N"/>
</dbReference>
<feature type="binding site" evidence="15">
    <location>
        <position position="175"/>
    </location>
    <ligand>
        <name>NAD(+)</name>
        <dbReference type="ChEBI" id="CHEBI:57540"/>
    </ligand>
</feature>
<protein>
    <recommendedName>
        <fullName evidence="3 15">DNA ligase</fullName>
        <ecNumber evidence="2 15">6.5.1.2</ecNumber>
    </recommendedName>
    <alternativeName>
        <fullName evidence="15">Polydeoxyribonucleotide synthase [NAD(+)]</fullName>
    </alternativeName>
</protein>
<dbReference type="FunFam" id="2.40.50.140:FF:000012">
    <property type="entry name" value="DNA ligase"/>
    <property type="match status" value="1"/>
</dbReference>
<feature type="binding site" evidence="15">
    <location>
        <position position="118"/>
    </location>
    <ligand>
        <name>NAD(+)</name>
        <dbReference type="ChEBI" id="CHEBI:57540"/>
    </ligand>
</feature>
<dbReference type="Gene3D" id="3.40.50.10190">
    <property type="entry name" value="BRCT domain"/>
    <property type="match status" value="1"/>
</dbReference>
<evidence type="ECO:0000256" key="2">
    <source>
        <dbReference type="ARBA" id="ARBA00012722"/>
    </source>
</evidence>
<dbReference type="FunFam" id="3.30.470.30:FF:000001">
    <property type="entry name" value="DNA ligase"/>
    <property type="match status" value="1"/>
</dbReference>
<dbReference type="Gene3D" id="2.40.50.140">
    <property type="entry name" value="Nucleic acid-binding proteins"/>
    <property type="match status" value="1"/>
</dbReference>
<dbReference type="Pfam" id="PF00533">
    <property type="entry name" value="BRCT"/>
    <property type="match status" value="1"/>
</dbReference>
<dbReference type="SMART" id="SM00278">
    <property type="entry name" value="HhH1"/>
    <property type="match status" value="3"/>
</dbReference>
<dbReference type="SMART" id="SM00292">
    <property type="entry name" value="BRCT"/>
    <property type="match status" value="1"/>
</dbReference>
<dbReference type="HAMAP" id="MF_01588">
    <property type="entry name" value="DNA_ligase_A"/>
    <property type="match status" value="1"/>
</dbReference>
<keyword evidence="10 15" id="KW-0520">NAD</keyword>
<dbReference type="CDD" id="cd17748">
    <property type="entry name" value="BRCT_DNA_ligase_like"/>
    <property type="match status" value="1"/>
</dbReference>
<dbReference type="Gene3D" id="3.30.470.30">
    <property type="entry name" value="DNA ligase/mRNA capping enzyme"/>
    <property type="match status" value="1"/>
</dbReference>
<dbReference type="SUPFAM" id="SSF52113">
    <property type="entry name" value="BRCT domain"/>
    <property type="match status" value="1"/>
</dbReference>
<evidence type="ECO:0000256" key="9">
    <source>
        <dbReference type="ARBA" id="ARBA00022842"/>
    </source>
</evidence>
<dbReference type="Gene3D" id="1.10.287.610">
    <property type="entry name" value="Helix hairpin bin"/>
    <property type="match status" value="1"/>
</dbReference>
<comment type="catalytic activity">
    <reaction evidence="13 15 16">
        <text>NAD(+) + (deoxyribonucleotide)n-3'-hydroxyl + 5'-phospho-(deoxyribonucleotide)m = (deoxyribonucleotide)n+m + AMP + beta-nicotinamide D-nucleotide.</text>
        <dbReference type="EC" id="6.5.1.2"/>
    </reaction>
</comment>
<dbReference type="InterPro" id="IPR033136">
    <property type="entry name" value="DNA_ligase_CS"/>
</dbReference>
<evidence type="ECO:0000256" key="8">
    <source>
        <dbReference type="ARBA" id="ARBA00022833"/>
    </source>
</evidence>
<evidence type="ECO:0000256" key="12">
    <source>
        <dbReference type="ARBA" id="ARBA00023211"/>
    </source>
</evidence>
<keyword evidence="7 15" id="KW-0227">DNA damage</keyword>
<comment type="caution">
    <text evidence="19">The sequence shown here is derived from an EMBL/GenBank/DDBJ whole genome shotgun (WGS) entry which is preliminary data.</text>
</comment>
<dbReference type="Pfam" id="PF12826">
    <property type="entry name" value="HHH_2"/>
    <property type="match status" value="1"/>
</dbReference>
<evidence type="ECO:0000256" key="11">
    <source>
        <dbReference type="ARBA" id="ARBA00023204"/>
    </source>
</evidence>
<dbReference type="Gene3D" id="1.10.150.20">
    <property type="entry name" value="5' to 3' exonuclease, C-terminal subdomain"/>
    <property type="match status" value="2"/>
</dbReference>
<dbReference type="PANTHER" id="PTHR23389:SF9">
    <property type="entry name" value="DNA LIGASE"/>
    <property type="match status" value="1"/>
</dbReference>
<evidence type="ECO:0000256" key="7">
    <source>
        <dbReference type="ARBA" id="ARBA00022763"/>
    </source>
</evidence>
<keyword evidence="11 15" id="KW-0234">DNA repair</keyword>
<evidence type="ECO:0000256" key="10">
    <source>
        <dbReference type="ARBA" id="ARBA00023027"/>
    </source>
</evidence>
<dbReference type="Pfam" id="PF03120">
    <property type="entry name" value="OB_DNA_ligase"/>
    <property type="match status" value="1"/>
</dbReference>
<dbReference type="Pfam" id="PF03119">
    <property type="entry name" value="DNA_ligase_ZBD"/>
    <property type="match status" value="1"/>
</dbReference>
<dbReference type="EMBL" id="AZDI01000007">
    <property type="protein sequence ID" value="KRK45559.1"/>
    <property type="molecule type" value="Genomic_DNA"/>
</dbReference>
<comment type="similarity">
    <text evidence="14 15">Belongs to the NAD-dependent DNA ligase family. LigA subfamily.</text>
</comment>
<keyword evidence="17" id="KW-0175">Coiled coil</keyword>
<dbReference type="CDD" id="cd00114">
    <property type="entry name" value="LIGANc"/>
    <property type="match status" value="1"/>
</dbReference>
<keyword evidence="8 15" id="KW-0862">Zinc</keyword>
<dbReference type="SUPFAM" id="SSF50249">
    <property type="entry name" value="Nucleic acid-binding proteins"/>
    <property type="match status" value="1"/>
</dbReference>
<evidence type="ECO:0000256" key="16">
    <source>
        <dbReference type="RuleBase" id="RU000618"/>
    </source>
</evidence>
<feature type="binding site" evidence="15">
    <location>
        <position position="315"/>
    </location>
    <ligand>
        <name>NAD(+)</name>
        <dbReference type="ChEBI" id="CHEBI:57540"/>
    </ligand>
</feature>
<evidence type="ECO:0000313" key="19">
    <source>
        <dbReference type="EMBL" id="KRK45559.1"/>
    </source>
</evidence>
<proteinExistence type="inferred from homology"/>
<feature type="coiled-coil region" evidence="17">
    <location>
        <begin position="1"/>
        <end position="28"/>
    </location>
</feature>
<dbReference type="InterPro" id="IPR012340">
    <property type="entry name" value="NA-bd_OB-fold"/>
</dbReference>
<evidence type="ECO:0000313" key="20">
    <source>
        <dbReference type="Proteomes" id="UP000051450"/>
    </source>
</evidence>
<dbReference type="InterPro" id="IPR001357">
    <property type="entry name" value="BRCT_dom"/>
</dbReference>
<dbReference type="InterPro" id="IPR036420">
    <property type="entry name" value="BRCT_dom_sf"/>
</dbReference>
<dbReference type="InterPro" id="IPR001679">
    <property type="entry name" value="DNA_ligase"/>
</dbReference>
<feature type="binding site" evidence="15">
    <location>
        <position position="427"/>
    </location>
    <ligand>
        <name>Zn(2+)</name>
        <dbReference type="ChEBI" id="CHEBI:29105"/>
    </ligand>
</feature>
<dbReference type="SMART" id="SM00532">
    <property type="entry name" value="LIGANc"/>
    <property type="match status" value="1"/>
</dbReference>
<dbReference type="NCBIfam" id="TIGR00575">
    <property type="entry name" value="dnlj"/>
    <property type="match status" value="1"/>
</dbReference>
<sequence>MSNQEITLEEATHRINQLRTDLIEWTRQYYVLDQPTVEDHVYDESYRQLTELEQTFPSLVTPGSPTQRVGGQVLPGFEKVTHEIPMLSLGDVFSIEELSEFDQRLQKSVGSEVSYNAELKIDGLAISLTYENGVFIKGSTRGDGTIGEDITENLKTVKSIPLTLTEPISLEVRGECYMPTKAFVALNKRREEAGEATFANPRNAAAGSLRQLNTAETAQRQLSTFIYYLVNPELLNVRTQSEALKRLTELGFRTNNESRVTNNMTEISAYIAEYQAKRHDLSYDIDGIVLKANLFTIHDEVGNTVKVPKWAIAYKFPPDEQETIVLDIEWTVGRTGVVTPTAIMNPVQLAGTTVSRASLHNGDLLKQKDIRINDTVMLHKAGDIIPEISEVVLSERPANSVDYELPTHCPVCDALLVHLDEEVALRCINPKCPALIKESLAHFASRNAMNIDGLGPKIVEQLFEAKLITDVAGLYQLTADQLLTLDNFKEKSVNKLLQAIDNSRQNSMERLLFGLGIRHVGAKAARLVSAEFKTVHQLMVVTAEEVLTIDSIGQVIADSLVTYFANEQVHELVTELDNAQVNLTFLGQTAEEIAEVAEGSPVMGKKVVLTGTLDQLKRNDAKKWLEAHGASVVGSVSKNTDLLVAGHDAGSKLTKAEQLEIEIWDEQKFISIIEGA</sequence>
<dbReference type="GO" id="GO:0046872">
    <property type="term" value="F:metal ion binding"/>
    <property type="evidence" value="ECO:0007669"/>
    <property type="project" value="UniProtKB-KW"/>
</dbReference>
<dbReference type="Pfam" id="PF14520">
    <property type="entry name" value="HHH_5"/>
    <property type="match status" value="1"/>
</dbReference>
<dbReference type="FunFam" id="1.10.150.20:FF:000007">
    <property type="entry name" value="DNA ligase"/>
    <property type="match status" value="1"/>
</dbReference>
<accession>A0A0R1HSH7</accession>
<dbReference type="InterPro" id="IPR013839">
    <property type="entry name" value="DNAligase_adenylation"/>
</dbReference>
<gene>
    <name evidence="15" type="primary">ligA</name>
    <name evidence="19" type="ORF">FC66_GL001375</name>
</gene>
<evidence type="ECO:0000256" key="3">
    <source>
        <dbReference type="ARBA" id="ARBA00013308"/>
    </source>
</evidence>
<dbReference type="InterPro" id="IPR041663">
    <property type="entry name" value="DisA/LigA_HHH"/>
</dbReference>
<comment type="function">
    <text evidence="1 15">DNA ligase that catalyzes the formation of phosphodiester linkages between 5'-phosphoryl and 3'-hydroxyl groups in double-stranded DNA using NAD as a coenzyme and as the energy source for the reaction. It is essential for DNA replication and repair of damaged DNA.</text>
</comment>
<keyword evidence="4 15" id="KW-0436">Ligase</keyword>
<dbReference type="GO" id="GO:0006260">
    <property type="term" value="P:DNA replication"/>
    <property type="evidence" value="ECO:0007669"/>
    <property type="project" value="UniProtKB-KW"/>
</dbReference>
<dbReference type="SUPFAM" id="SSF47781">
    <property type="entry name" value="RuvA domain 2-like"/>
    <property type="match status" value="1"/>
</dbReference>
<dbReference type="PROSITE" id="PS01056">
    <property type="entry name" value="DNA_LIGASE_N2"/>
    <property type="match status" value="1"/>
</dbReference>
<keyword evidence="5 15" id="KW-0235">DNA replication</keyword>
<dbReference type="Pfam" id="PF01653">
    <property type="entry name" value="DNA_ligase_aden"/>
    <property type="match status" value="1"/>
</dbReference>
<evidence type="ECO:0000256" key="5">
    <source>
        <dbReference type="ARBA" id="ARBA00022705"/>
    </source>
</evidence>
<organism evidence="19 20">
    <name type="scientific">Dellaglioa algida DSM 15638</name>
    <dbReference type="NCBI Taxonomy" id="1423719"/>
    <lineage>
        <taxon>Bacteria</taxon>
        <taxon>Bacillati</taxon>
        <taxon>Bacillota</taxon>
        <taxon>Bacilli</taxon>
        <taxon>Lactobacillales</taxon>
        <taxon>Lactobacillaceae</taxon>
        <taxon>Dellaglioa</taxon>
    </lineage>
</organism>
<dbReference type="InterPro" id="IPR010994">
    <property type="entry name" value="RuvA_2-like"/>
</dbReference>
<dbReference type="InterPro" id="IPR004150">
    <property type="entry name" value="NAD_DNA_ligase_OB"/>
</dbReference>
<dbReference type="InterPro" id="IPR018239">
    <property type="entry name" value="DNA_ligase_AS"/>
</dbReference>
<evidence type="ECO:0000256" key="14">
    <source>
        <dbReference type="ARBA" id="ARBA00060881"/>
    </source>
</evidence>
<evidence type="ECO:0000256" key="17">
    <source>
        <dbReference type="SAM" id="Coils"/>
    </source>
</evidence>
<feature type="binding site" evidence="15">
    <location>
        <position position="291"/>
    </location>
    <ligand>
        <name>NAD(+)</name>
        <dbReference type="ChEBI" id="CHEBI:57540"/>
    </ligand>
</feature>
<dbReference type="PIRSF" id="PIRSF001604">
    <property type="entry name" value="LigA"/>
    <property type="match status" value="1"/>
</dbReference>
<dbReference type="GO" id="GO:0003911">
    <property type="term" value="F:DNA ligase (NAD+) activity"/>
    <property type="evidence" value="ECO:0007669"/>
    <property type="project" value="UniProtKB-UniRule"/>
</dbReference>
<feature type="binding site" evidence="15">
    <location>
        <position position="432"/>
    </location>
    <ligand>
        <name>Zn(2+)</name>
        <dbReference type="ChEBI" id="CHEBI:29105"/>
    </ligand>
</feature>
<dbReference type="RefSeq" id="WP_057974430.1">
    <property type="nucleotide sequence ID" value="NZ_AZDI01000007.1"/>
</dbReference>
<dbReference type="EC" id="6.5.1.2" evidence="2 15"/>
<dbReference type="AlphaFoldDB" id="A0A0R1HSH7"/>
<dbReference type="NCBIfam" id="NF005932">
    <property type="entry name" value="PRK07956.1"/>
    <property type="match status" value="1"/>
</dbReference>
<dbReference type="FunFam" id="1.10.150.20:FF:000006">
    <property type="entry name" value="DNA ligase"/>
    <property type="match status" value="1"/>
</dbReference>
<dbReference type="GO" id="GO:0005829">
    <property type="term" value="C:cytosol"/>
    <property type="evidence" value="ECO:0007669"/>
    <property type="project" value="TreeGrafter"/>
</dbReference>
<dbReference type="GO" id="GO:0003677">
    <property type="term" value="F:DNA binding"/>
    <property type="evidence" value="ECO:0007669"/>
    <property type="project" value="InterPro"/>
</dbReference>
<name>A0A0R1HSH7_9LACO</name>
<dbReference type="SUPFAM" id="SSF56091">
    <property type="entry name" value="DNA ligase/mRNA capping enzyme, catalytic domain"/>
    <property type="match status" value="1"/>
</dbReference>
<dbReference type="Gene3D" id="6.20.10.30">
    <property type="match status" value="1"/>
</dbReference>
<dbReference type="GO" id="GO:0006281">
    <property type="term" value="P:DNA repair"/>
    <property type="evidence" value="ECO:0007669"/>
    <property type="project" value="UniProtKB-KW"/>
</dbReference>
<feature type="binding site" evidence="15">
    <location>
        <begin position="88"/>
        <end position="89"/>
    </location>
    <ligand>
        <name>NAD(+)</name>
        <dbReference type="ChEBI" id="CHEBI:57540"/>
    </ligand>
</feature>
<feature type="binding site" evidence="15">
    <location>
        <position position="412"/>
    </location>
    <ligand>
        <name>Zn(2+)</name>
        <dbReference type="ChEBI" id="CHEBI:29105"/>
    </ligand>
</feature>
<dbReference type="STRING" id="1423719.FC66_GL001375"/>
<keyword evidence="20" id="KW-1185">Reference proteome</keyword>
<keyword evidence="9 15" id="KW-0460">Magnesium</keyword>
<dbReference type="Proteomes" id="UP000051450">
    <property type="component" value="Unassembled WGS sequence"/>
</dbReference>
<feature type="domain" description="BRCT" evidence="18">
    <location>
        <begin position="597"/>
        <end position="676"/>
    </location>
</feature>
<feature type="binding site" evidence="15">
    <location>
        <begin position="39"/>
        <end position="43"/>
    </location>
    <ligand>
        <name>NAD(+)</name>
        <dbReference type="ChEBI" id="CHEBI:57540"/>
    </ligand>
</feature>
<feature type="active site" description="N6-AMP-lysine intermediate" evidence="15">
    <location>
        <position position="120"/>
    </location>
</feature>
<dbReference type="PATRIC" id="fig|1423719.4.peg.1398"/>
<dbReference type="InterPro" id="IPR003583">
    <property type="entry name" value="Hlx-hairpin-Hlx_DNA-bd_motif"/>
</dbReference>
<keyword evidence="12 15" id="KW-0464">Manganese</keyword>
<feature type="binding site" evidence="15">
    <location>
        <position position="141"/>
    </location>
    <ligand>
        <name>NAD(+)</name>
        <dbReference type="ChEBI" id="CHEBI:57540"/>
    </ligand>
</feature>
<comment type="cofactor">
    <cofactor evidence="15">
        <name>Mg(2+)</name>
        <dbReference type="ChEBI" id="CHEBI:18420"/>
    </cofactor>
    <cofactor evidence="15">
        <name>Mn(2+)</name>
        <dbReference type="ChEBI" id="CHEBI:29035"/>
    </cofactor>
</comment>
<dbReference type="PROSITE" id="PS01055">
    <property type="entry name" value="DNA_LIGASE_N1"/>
    <property type="match status" value="1"/>
</dbReference>
<reference evidence="19 20" key="1">
    <citation type="journal article" date="2015" name="Genome Announc.">
        <title>Expanding the biotechnology potential of lactobacilli through comparative genomics of 213 strains and associated genera.</title>
        <authorList>
            <person name="Sun Z."/>
            <person name="Harris H.M."/>
            <person name="McCann A."/>
            <person name="Guo C."/>
            <person name="Argimon S."/>
            <person name="Zhang W."/>
            <person name="Yang X."/>
            <person name="Jeffery I.B."/>
            <person name="Cooney J.C."/>
            <person name="Kagawa T.F."/>
            <person name="Liu W."/>
            <person name="Song Y."/>
            <person name="Salvetti E."/>
            <person name="Wrobel A."/>
            <person name="Rasinkangas P."/>
            <person name="Parkhill J."/>
            <person name="Rea M.C."/>
            <person name="O'Sullivan O."/>
            <person name="Ritari J."/>
            <person name="Douillard F.P."/>
            <person name="Paul Ross R."/>
            <person name="Yang R."/>
            <person name="Briner A.E."/>
            <person name="Felis G.E."/>
            <person name="de Vos W.M."/>
            <person name="Barrangou R."/>
            <person name="Klaenhammer T.R."/>
            <person name="Caufield P.W."/>
            <person name="Cui Y."/>
            <person name="Zhang H."/>
            <person name="O'Toole P.W."/>
        </authorList>
    </citation>
    <scope>NUCLEOTIDE SEQUENCE [LARGE SCALE GENOMIC DNA]</scope>
    <source>
        <strain evidence="19 20">DSM 15638</strain>
    </source>
</reference>
<evidence type="ECO:0000256" key="13">
    <source>
        <dbReference type="ARBA" id="ARBA00034005"/>
    </source>
</evidence>
<dbReference type="PROSITE" id="PS50172">
    <property type="entry name" value="BRCT"/>
    <property type="match status" value="1"/>
</dbReference>
<feature type="binding site" evidence="15">
    <location>
        <position position="409"/>
    </location>
    <ligand>
        <name>Zn(2+)</name>
        <dbReference type="ChEBI" id="CHEBI:29105"/>
    </ligand>
</feature>
<evidence type="ECO:0000256" key="1">
    <source>
        <dbReference type="ARBA" id="ARBA00004067"/>
    </source>
</evidence>
<evidence type="ECO:0000256" key="4">
    <source>
        <dbReference type="ARBA" id="ARBA00022598"/>
    </source>
</evidence>